<proteinExistence type="predicted"/>
<reference evidence="2 3" key="1">
    <citation type="journal article" date="2019" name="Sci. Rep.">
        <title>Orb-weaving spider Araneus ventricosus genome elucidates the spidroin gene catalogue.</title>
        <authorList>
            <person name="Kono N."/>
            <person name="Nakamura H."/>
            <person name="Ohtoshi R."/>
            <person name="Moran D.A.P."/>
            <person name="Shinohara A."/>
            <person name="Yoshida Y."/>
            <person name="Fujiwara M."/>
            <person name="Mori M."/>
            <person name="Tomita M."/>
            <person name="Arakawa K."/>
        </authorList>
    </citation>
    <scope>NUCLEOTIDE SEQUENCE [LARGE SCALE GENOMIC DNA]</scope>
</reference>
<keyword evidence="3" id="KW-1185">Reference proteome</keyword>
<comment type="caution">
    <text evidence="2">The sequence shown here is derived from an EMBL/GenBank/DDBJ whole genome shotgun (WGS) entry which is preliminary data.</text>
</comment>
<feature type="region of interest" description="Disordered" evidence="1">
    <location>
        <begin position="66"/>
        <end position="99"/>
    </location>
</feature>
<accession>A0A4Y2EDQ7</accession>
<evidence type="ECO:0000313" key="2">
    <source>
        <dbReference type="EMBL" id="GBM27252.1"/>
    </source>
</evidence>
<dbReference type="EMBL" id="BGPR01092446">
    <property type="protein sequence ID" value="GBM27252.1"/>
    <property type="molecule type" value="Genomic_DNA"/>
</dbReference>
<organism evidence="2 3">
    <name type="scientific">Araneus ventricosus</name>
    <name type="common">Orbweaver spider</name>
    <name type="synonym">Epeira ventricosa</name>
    <dbReference type="NCBI Taxonomy" id="182803"/>
    <lineage>
        <taxon>Eukaryota</taxon>
        <taxon>Metazoa</taxon>
        <taxon>Ecdysozoa</taxon>
        <taxon>Arthropoda</taxon>
        <taxon>Chelicerata</taxon>
        <taxon>Arachnida</taxon>
        <taxon>Araneae</taxon>
        <taxon>Araneomorphae</taxon>
        <taxon>Entelegynae</taxon>
        <taxon>Araneoidea</taxon>
        <taxon>Araneidae</taxon>
        <taxon>Araneus</taxon>
    </lineage>
</organism>
<dbReference type="AlphaFoldDB" id="A0A4Y2EDQ7"/>
<feature type="compositionally biased region" description="Basic and acidic residues" evidence="1">
    <location>
        <begin position="72"/>
        <end position="92"/>
    </location>
</feature>
<sequence>MSHTAQEEGVFEEDACFALPVGGFFLFVVESLIRQRANWAWKSSTHLECRINAVSQRLCGTTRLRQRPSYGTERKTKELSHRTERKTKELSHRTGILRR</sequence>
<evidence type="ECO:0000313" key="3">
    <source>
        <dbReference type="Proteomes" id="UP000499080"/>
    </source>
</evidence>
<name>A0A4Y2EDQ7_ARAVE</name>
<protein>
    <submittedName>
        <fullName evidence="2">Uncharacterized protein</fullName>
    </submittedName>
</protein>
<gene>
    <name evidence="2" type="ORF">AVEN_271658_1</name>
</gene>
<evidence type="ECO:0000256" key="1">
    <source>
        <dbReference type="SAM" id="MobiDB-lite"/>
    </source>
</evidence>
<dbReference type="Proteomes" id="UP000499080">
    <property type="component" value="Unassembled WGS sequence"/>
</dbReference>